<dbReference type="OrthoDB" id="6717714at2"/>
<dbReference type="AlphaFoldDB" id="A0A091B1X7"/>
<reference evidence="2 3" key="1">
    <citation type="submission" date="2013-09" db="EMBL/GenBank/DDBJ databases">
        <title>Genome sequencing of Arenimonas metalli.</title>
        <authorList>
            <person name="Chen F."/>
            <person name="Wang G."/>
        </authorList>
    </citation>
    <scope>NUCLEOTIDE SEQUENCE [LARGE SCALE GENOMIC DNA]</scope>
    <source>
        <strain evidence="2 3">CF5-1</strain>
    </source>
</reference>
<feature type="transmembrane region" description="Helical" evidence="1">
    <location>
        <begin position="23"/>
        <end position="43"/>
    </location>
</feature>
<keyword evidence="1" id="KW-0472">Membrane</keyword>
<protein>
    <recommendedName>
        <fullName evidence="4">DUF3426 domain-containing protein</fullName>
    </recommendedName>
</protein>
<comment type="caution">
    <text evidence="2">The sequence shown here is derived from an EMBL/GenBank/DDBJ whole genome shotgun (WGS) entry which is preliminary data.</text>
</comment>
<name>A0A091B1X7_9GAMM</name>
<gene>
    <name evidence="2" type="ORF">N787_12730</name>
</gene>
<organism evidence="2 3">
    <name type="scientific">Arenimonas metalli CF5-1</name>
    <dbReference type="NCBI Taxonomy" id="1384056"/>
    <lineage>
        <taxon>Bacteria</taxon>
        <taxon>Pseudomonadati</taxon>
        <taxon>Pseudomonadota</taxon>
        <taxon>Gammaproteobacteria</taxon>
        <taxon>Lysobacterales</taxon>
        <taxon>Lysobacteraceae</taxon>
        <taxon>Arenimonas</taxon>
    </lineage>
</organism>
<dbReference type="PATRIC" id="fig|1384056.3.peg.1874"/>
<sequence length="173" mass="18852">MPPRAPRFATADDTAPTVRRLPWGWAGLVVALGVLLLLQLVLADRARLAGDANWRPRLELACGVLGCDLPPWHAPDDFRVTTREVQPHPTVPGVLLITASFRNDARWAQAWPVLEIALQDLDGQALGLRRFQPVEYLGSPPASPLIAPGQSASATLEILDPGKRAVAFTFDFH</sequence>
<dbReference type="Pfam" id="PF11906">
    <property type="entry name" value="DUF3426"/>
    <property type="match status" value="1"/>
</dbReference>
<keyword evidence="3" id="KW-1185">Reference proteome</keyword>
<evidence type="ECO:0000313" key="3">
    <source>
        <dbReference type="Proteomes" id="UP000029393"/>
    </source>
</evidence>
<accession>A0A091B1X7</accession>
<evidence type="ECO:0008006" key="4">
    <source>
        <dbReference type="Google" id="ProtNLM"/>
    </source>
</evidence>
<dbReference type="EMBL" id="AVCK01000027">
    <property type="protein sequence ID" value="KFN45552.1"/>
    <property type="molecule type" value="Genomic_DNA"/>
</dbReference>
<dbReference type="eggNOG" id="COG1273">
    <property type="taxonomic scope" value="Bacteria"/>
</dbReference>
<proteinExistence type="predicted"/>
<dbReference type="RefSeq" id="WP_156968974.1">
    <property type="nucleotide sequence ID" value="NZ_AVCK01000027.1"/>
</dbReference>
<evidence type="ECO:0000256" key="1">
    <source>
        <dbReference type="SAM" id="Phobius"/>
    </source>
</evidence>
<evidence type="ECO:0000313" key="2">
    <source>
        <dbReference type="EMBL" id="KFN45552.1"/>
    </source>
</evidence>
<dbReference type="STRING" id="1384056.N787_12730"/>
<dbReference type="Proteomes" id="UP000029393">
    <property type="component" value="Unassembled WGS sequence"/>
</dbReference>
<keyword evidence="1" id="KW-1133">Transmembrane helix</keyword>
<keyword evidence="1" id="KW-0812">Transmembrane</keyword>
<dbReference type="InterPro" id="IPR021834">
    <property type="entry name" value="DUF3426"/>
</dbReference>